<sequence length="196" mass="19737">MRFQTLPSMHAQNASIQTTAGHGQHHPDHLLAAPEMSDPNTAPEMPDPLAFSTGDPESESDALVTGLLDDGVDGVLEADAGLYPTVELQRWNIRGAVGFDTAGLVNGADGGTVDGVVTAGLVTGTFGEEVEGVGSGYVTGTGVVEEGGLVEGAVMGVGRGFKEGIVMVGFVEGTVMIVGVGFVEGTVIGGVVGLVT</sequence>
<protein>
    <submittedName>
        <fullName evidence="2">Uncharacterized protein</fullName>
    </submittedName>
</protein>
<accession>A0A5J9UUY3</accession>
<dbReference type="AlphaFoldDB" id="A0A5J9UUY3"/>
<dbReference type="OrthoDB" id="1073427at2759"/>
<organism evidence="2 3">
    <name type="scientific">Eragrostis curvula</name>
    <name type="common">weeping love grass</name>
    <dbReference type="NCBI Taxonomy" id="38414"/>
    <lineage>
        <taxon>Eukaryota</taxon>
        <taxon>Viridiplantae</taxon>
        <taxon>Streptophyta</taxon>
        <taxon>Embryophyta</taxon>
        <taxon>Tracheophyta</taxon>
        <taxon>Spermatophyta</taxon>
        <taxon>Magnoliopsida</taxon>
        <taxon>Liliopsida</taxon>
        <taxon>Poales</taxon>
        <taxon>Poaceae</taxon>
        <taxon>PACMAD clade</taxon>
        <taxon>Chloridoideae</taxon>
        <taxon>Eragrostideae</taxon>
        <taxon>Eragrostidinae</taxon>
        <taxon>Eragrostis</taxon>
    </lineage>
</organism>
<comment type="caution">
    <text evidence="2">The sequence shown here is derived from an EMBL/GenBank/DDBJ whole genome shotgun (WGS) entry which is preliminary data.</text>
</comment>
<dbReference type="Gramene" id="TVU27174">
    <property type="protein sequence ID" value="TVU27174"/>
    <property type="gene ID" value="EJB05_29761"/>
</dbReference>
<keyword evidence="3" id="KW-1185">Reference proteome</keyword>
<evidence type="ECO:0000313" key="2">
    <source>
        <dbReference type="EMBL" id="TVU27174.1"/>
    </source>
</evidence>
<proteinExistence type="predicted"/>
<dbReference type="EMBL" id="RWGY01000013">
    <property type="protein sequence ID" value="TVU27174.1"/>
    <property type="molecule type" value="Genomic_DNA"/>
</dbReference>
<reference evidence="2 3" key="1">
    <citation type="journal article" date="2019" name="Sci. Rep.">
        <title>A high-quality genome of Eragrostis curvula grass provides insights into Poaceae evolution and supports new strategies to enhance forage quality.</title>
        <authorList>
            <person name="Carballo J."/>
            <person name="Santos B.A.C.M."/>
            <person name="Zappacosta D."/>
            <person name="Garbus I."/>
            <person name="Selva J.P."/>
            <person name="Gallo C.A."/>
            <person name="Diaz A."/>
            <person name="Albertini E."/>
            <person name="Caccamo M."/>
            <person name="Echenique V."/>
        </authorList>
    </citation>
    <scope>NUCLEOTIDE SEQUENCE [LARGE SCALE GENOMIC DNA]</scope>
    <source>
        <strain evidence="3">cv. Victoria</strain>
        <tissue evidence="2">Leaf</tissue>
    </source>
</reference>
<evidence type="ECO:0000256" key="1">
    <source>
        <dbReference type="SAM" id="MobiDB-lite"/>
    </source>
</evidence>
<dbReference type="Proteomes" id="UP000324897">
    <property type="component" value="Chromosome 2"/>
</dbReference>
<name>A0A5J9UUY3_9POAL</name>
<gene>
    <name evidence="2" type="ORF">EJB05_29761</name>
</gene>
<feature type="non-terminal residue" evidence="2">
    <location>
        <position position="1"/>
    </location>
</feature>
<evidence type="ECO:0000313" key="3">
    <source>
        <dbReference type="Proteomes" id="UP000324897"/>
    </source>
</evidence>
<feature type="region of interest" description="Disordered" evidence="1">
    <location>
        <begin position="18"/>
        <end position="61"/>
    </location>
</feature>